<reference evidence="23 24" key="1">
    <citation type="journal article" date="2019" name="Biochem. Eng. J.">
        <title>Metabolic engineering of the marine bacteria Neptunomonas concharum for the production of acetoin and meso-2,3-butanediol from acetate.</title>
        <authorList>
            <person name="Li W."/>
            <person name="Pu N."/>
            <person name="Liu C.-X."/>
            <person name="Yuan Q.-P."/>
            <person name="Li Z.-J."/>
        </authorList>
    </citation>
    <scope>NUCLEOTIDE SEQUENCE [LARGE SCALE GENOMIC DNA]</scope>
    <source>
        <strain evidence="23 24">JCM17730</strain>
    </source>
</reference>
<keyword evidence="15" id="KW-0408">Iron</keyword>
<evidence type="ECO:0000256" key="4">
    <source>
        <dbReference type="ARBA" id="ARBA00011649"/>
    </source>
</evidence>
<accession>A0A5P1R8Q7</accession>
<evidence type="ECO:0000259" key="22">
    <source>
        <dbReference type="PROSITE" id="PS51296"/>
    </source>
</evidence>
<dbReference type="AlphaFoldDB" id="A0A5P1R8Q7"/>
<keyword evidence="14" id="KW-1133">Transmembrane helix</keyword>
<dbReference type="RefSeq" id="WP_138988913.1">
    <property type="nucleotide sequence ID" value="NZ_CP043869.1"/>
</dbReference>
<evidence type="ECO:0000256" key="13">
    <source>
        <dbReference type="ARBA" id="ARBA00022982"/>
    </source>
</evidence>
<gene>
    <name evidence="23" type="primary">petA</name>
    <name evidence="23" type="ORF">F0U83_04415</name>
</gene>
<dbReference type="PANTHER" id="PTHR10134">
    <property type="entry name" value="CYTOCHROME B-C1 COMPLEX SUBUNIT RIESKE, MITOCHONDRIAL"/>
    <property type="match status" value="1"/>
</dbReference>
<evidence type="ECO:0000256" key="16">
    <source>
        <dbReference type="ARBA" id="ARBA00023014"/>
    </source>
</evidence>
<evidence type="ECO:0000256" key="1">
    <source>
        <dbReference type="ARBA" id="ARBA00002444"/>
    </source>
</evidence>
<evidence type="ECO:0000256" key="2">
    <source>
        <dbReference type="ARBA" id="ARBA00004162"/>
    </source>
</evidence>
<keyword evidence="8" id="KW-1003">Cell membrane</keyword>
<dbReference type="GO" id="GO:0046872">
    <property type="term" value="F:metal ion binding"/>
    <property type="evidence" value="ECO:0007669"/>
    <property type="project" value="UniProtKB-KW"/>
</dbReference>
<dbReference type="SUPFAM" id="SSF50022">
    <property type="entry name" value="ISP domain"/>
    <property type="match status" value="1"/>
</dbReference>
<dbReference type="Gene3D" id="1.20.5.510">
    <property type="entry name" value="Single helix bin"/>
    <property type="match status" value="1"/>
</dbReference>
<dbReference type="InterPro" id="IPR005805">
    <property type="entry name" value="Rieske_Fe-S_prot_C"/>
</dbReference>
<dbReference type="CDD" id="cd03470">
    <property type="entry name" value="Rieske_cytochrome_bc1"/>
    <property type="match status" value="1"/>
</dbReference>
<dbReference type="PROSITE" id="PS51318">
    <property type="entry name" value="TAT"/>
    <property type="match status" value="1"/>
</dbReference>
<sequence length="199" mass="21109">MSNDGVNKGRRRLLIGATSAVGAVGAVGAAVPFVASWNPSAKAKAAGAPAKADISKLEPGQQMIVEWRGKPVWIVRRSEEALSNLSKIDGNKLADPNSEVPQQPDYVSKDANRAIRPDVAVLVGICTHLGCSPTYRPEVAPEDLGSDWVGGYYCPCHGSRFDLSGRVVKGSPAPTNLVIPPHKYEDENIIIVGVDQETA</sequence>
<keyword evidence="7 20" id="KW-0813">Transport</keyword>
<evidence type="ECO:0000256" key="10">
    <source>
        <dbReference type="ARBA" id="ARBA00022714"/>
    </source>
</evidence>
<dbReference type="PROSITE" id="PS51296">
    <property type="entry name" value="RIESKE"/>
    <property type="match status" value="1"/>
</dbReference>
<dbReference type="Pfam" id="PF10399">
    <property type="entry name" value="UCR_Fe-S_N"/>
    <property type="match status" value="1"/>
</dbReference>
<comment type="miscellaneous">
    <text evidence="20">The Rieske protein is a high potential 2Fe-2S protein.</text>
</comment>
<evidence type="ECO:0000256" key="15">
    <source>
        <dbReference type="ARBA" id="ARBA00023004"/>
    </source>
</evidence>
<keyword evidence="10" id="KW-0001">2Fe-2S</keyword>
<dbReference type="InterPro" id="IPR014349">
    <property type="entry name" value="Rieske_Fe-S_prot"/>
</dbReference>
<evidence type="ECO:0000256" key="21">
    <source>
        <dbReference type="RuleBase" id="RU004497"/>
    </source>
</evidence>
<evidence type="ECO:0000256" key="8">
    <source>
        <dbReference type="ARBA" id="ARBA00022475"/>
    </source>
</evidence>
<proteinExistence type="inferred from homology"/>
<comment type="catalytic activity">
    <reaction evidence="19 20">
        <text>a quinol + 2 Fe(III)-[cytochrome c](out) = a quinone + 2 Fe(II)-[cytochrome c](out) + 2 H(+)(out)</text>
        <dbReference type="Rhea" id="RHEA:11484"/>
        <dbReference type="Rhea" id="RHEA-COMP:10350"/>
        <dbReference type="Rhea" id="RHEA-COMP:14399"/>
        <dbReference type="ChEBI" id="CHEBI:15378"/>
        <dbReference type="ChEBI" id="CHEBI:24646"/>
        <dbReference type="ChEBI" id="CHEBI:29033"/>
        <dbReference type="ChEBI" id="CHEBI:29034"/>
        <dbReference type="ChEBI" id="CHEBI:132124"/>
        <dbReference type="EC" id="7.1.1.8"/>
    </reaction>
</comment>
<organism evidence="23 24">
    <name type="scientific">Neptunomonas concharum</name>
    <dbReference type="NCBI Taxonomy" id="1031538"/>
    <lineage>
        <taxon>Bacteria</taxon>
        <taxon>Pseudomonadati</taxon>
        <taxon>Pseudomonadota</taxon>
        <taxon>Gammaproteobacteria</taxon>
        <taxon>Oceanospirillales</taxon>
        <taxon>Oceanospirillaceae</taxon>
        <taxon>Neptunomonas</taxon>
    </lineage>
</organism>
<evidence type="ECO:0000256" key="18">
    <source>
        <dbReference type="ARBA" id="ARBA00023157"/>
    </source>
</evidence>
<evidence type="ECO:0000256" key="9">
    <source>
        <dbReference type="ARBA" id="ARBA00022692"/>
    </source>
</evidence>
<dbReference type="GO" id="GO:0051537">
    <property type="term" value="F:2 iron, 2 sulfur cluster binding"/>
    <property type="evidence" value="ECO:0007669"/>
    <property type="project" value="UniProtKB-KW"/>
</dbReference>
<keyword evidence="13 20" id="KW-0249">Electron transport</keyword>
<dbReference type="InterPro" id="IPR006311">
    <property type="entry name" value="TAT_signal"/>
</dbReference>
<dbReference type="Gene3D" id="2.102.10.10">
    <property type="entry name" value="Rieske [2Fe-2S] iron-sulphur domain"/>
    <property type="match status" value="1"/>
</dbReference>
<evidence type="ECO:0000256" key="6">
    <source>
        <dbReference type="ARBA" id="ARBA00019816"/>
    </source>
</evidence>
<keyword evidence="17" id="KW-0472">Membrane</keyword>
<dbReference type="InterPro" id="IPR019470">
    <property type="entry name" value="Ubiq_cytC_Rdtase_Fe-S_su_TAT"/>
</dbReference>
<evidence type="ECO:0000256" key="17">
    <source>
        <dbReference type="ARBA" id="ARBA00023136"/>
    </source>
</evidence>
<keyword evidence="11" id="KW-0479">Metal-binding</keyword>
<evidence type="ECO:0000256" key="14">
    <source>
        <dbReference type="ARBA" id="ARBA00022989"/>
    </source>
</evidence>
<keyword evidence="18" id="KW-1015">Disulfide bond</keyword>
<dbReference type="Pfam" id="PF00355">
    <property type="entry name" value="Rieske"/>
    <property type="match status" value="1"/>
</dbReference>
<name>A0A5P1R8Q7_9GAMM</name>
<comment type="subunit">
    <text evidence="4 21">The main subunits of complex b-c1 are: cytochrome b, cytochrome c1 and the Rieske protein.</text>
</comment>
<dbReference type="GO" id="GO:0005886">
    <property type="term" value="C:plasma membrane"/>
    <property type="evidence" value="ECO:0007669"/>
    <property type="project" value="UniProtKB-SubCell"/>
</dbReference>
<comment type="similarity">
    <text evidence="3">Belongs to the Rieske iron-sulfur protein family.</text>
</comment>
<evidence type="ECO:0000256" key="5">
    <source>
        <dbReference type="ARBA" id="ARBA00012951"/>
    </source>
</evidence>
<evidence type="ECO:0000256" key="7">
    <source>
        <dbReference type="ARBA" id="ARBA00022448"/>
    </source>
</evidence>
<evidence type="ECO:0000256" key="11">
    <source>
        <dbReference type="ARBA" id="ARBA00022723"/>
    </source>
</evidence>
<dbReference type="GO" id="GO:0008121">
    <property type="term" value="F:quinol-cytochrome-c reductase activity"/>
    <property type="evidence" value="ECO:0007669"/>
    <property type="project" value="UniProtKB-EC"/>
</dbReference>
<dbReference type="EC" id="7.1.1.8" evidence="5 20"/>
<evidence type="ECO:0000313" key="23">
    <source>
        <dbReference type="EMBL" id="QEQ96010.1"/>
    </source>
</evidence>
<keyword evidence="9" id="KW-0812">Transmembrane</keyword>
<evidence type="ECO:0000313" key="24">
    <source>
        <dbReference type="Proteomes" id="UP000324760"/>
    </source>
</evidence>
<evidence type="ECO:0000256" key="19">
    <source>
        <dbReference type="ARBA" id="ARBA00029351"/>
    </source>
</evidence>
<dbReference type="Proteomes" id="UP000324760">
    <property type="component" value="Chromosome"/>
</dbReference>
<evidence type="ECO:0000256" key="3">
    <source>
        <dbReference type="ARBA" id="ARBA00010651"/>
    </source>
</evidence>
<evidence type="ECO:0000256" key="20">
    <source>
        <dbReference type="RuleBase" id="RU004494"/>
    </source>
</evidence>
<keyword evidence="24" id="KW-1185">Reference proteome</keyword>
<dbReference type="NCBIfam" id="TIGR01416">
    <property type="entry name" value="Rieske_proteo"/>
    <property type="match status" value="1"/>
</dbReference>
<dbReference type="EMBL" id="CP043869">
    <property type="protein sequence ID" value="QEQ96010.1"/>
    <property type="molecule type" value="Genomic_DNA"/>
</dbReference>
<evidence type="ECO:0000256" key="12">
    <source>
        <dbReference type="ARBA" id="ARBA00022967"/>
    </source>
</evidence>
<comment type="subcellular location">
    <subcellularLocation>
        <location evidence="2">Cell membrane</location>
        <topology evidence="2">Single-pass membrane protein</topology>
    </subcellularLocation>
</comment>
<dbReference type="OrthoDB" id="9767869at2"/>
<dbReference type="PRINTS" id="PR00162">
    <property type="entry name" value="RIESKE"/>
</dbReference>
<comment type="cofactor">
    <cofactor evidence="20">
        <name>[2Fe-2S] cluster</name>
        <dbReference type="ChEBI" id="CHEBI:190135"/>
    </cofactor>
    <text evidence="20">Binds 1 [2Fe-2S] cluster per subunit.</text>
</comment>
<protein>
    <recommendedName>
        <fullName evidence="6 20">Ubiquinol-cytochrome c reductase iron-sulfur subunit</fullName>
        <ecNumber evidence="5 20">7.1.1.8</ecNumber>
    </recommendedName>
</protein>
<keyword evidence="16" id="KW-0411">Iron-sulfur</keyword>
<feature type="domain" description="Rieske" evidence="22">
    <location>
        <begin position="113"/>
        <end position="191"/>
    </location>
</feature>
<dbReference type="KEGG" id="ncu:F0U83_04415"/>
<dbReference type="InterPro" id="IPR006317">
    <property type="entry name" value="Ubiquinol_cyt_c_Rdtase_Fe-S-su"/>
</dbReference>
<dbReference type="InterPro" id="IPR036922">
    <property type="entry name" value="Rieske_2Fe-2S_sf"/>
</dbReference>
<comment type="function">
    <text evidence="1">Component of the ubiquinol-cytochrome c reductase complex (complex III or cytochrome b-c1 complex), which is a respiratory chain that generates an electrochemical potential coupled to ATP synthesis.</text>
</comment>
<dbReference type="InterPro" id="IPR017941">
    <property type="entry name" value="Rieske_2Fe-2S"/>
</dbReference>
<keyword evidence="12" id="KW-1278">Translocase</keyword>